<feature type="compositionally biased region" description="Polar residues" evidence="2">
    <location>
        <begin position="943"/>
        <end position="953"/>
    </location>
</feature>
<dbReference type="Pfam" id="PF01344">
    <property type="entry name" value="Kelch_1"/>
    <property type="match status" value="4"/>
</dbReference>
<feature type="compositionally biased region" description="Polar residues" evidence="2">
    <location>
        <begin position="825"/>
        <end position="841"/>
    </location>
</feature>
<evidence type="ECO:0000256" key="1">
    <source>
        <dbReference type="ARBA" id="ARBA00022441"/>
    </source>
</evidence>
<proteinExistence type="predicted"/>
<feature type="region of interest" description="Disordered" evidence="2">
    <location>
        <begin position="214"/>
        <end position="291"/>
    </location>
</feature>
<keyword evidence="5" id="KW-1185">Reference proteome</keyword>
<name>A0ABD0KAZ6_9CAEN</name>
<gene>
    <name evidence="4" type="ORF">BaRGS_00024425</name>
</gene>
<accession>A0ABD0KAZ6</accession>
<feature type="compositionally biased region" description="Pro residues" evidence="2">
    <location>
        <begin position="256"/>
        <end position="265"/>
    </location>
</feature>
<dbReference type="Pfam" id="PF07707">
    <property type="entry name" value="BACK"/>
    <property type="match status" value="1"/>
</dbReference>
<feature type="compositionally biased region" description="Polar residues" evidence="2">
    <location>
        <begin position="639"/>
        <end position="648"/>
    </location>
</feature>
<feature type="domain" description="BACK" evidence="3">
    <location>
        <begin position="73"/>
        <end position="175"/>
    </location>
</feature>
<feature type="compositionally biased region" description="Polar residues" evidence="2">
    <location>
        <begin position="321"/>
        <end position="350"/>
    </location>
</feature>
<dbReference type="Gene3D" id="2.120.10.80">
    <property type="entry name" value="Kelch-type beta propeller"/>
    <property type="match status" value="2"/>
</dbReference>
<feature type="compositionally biased region" description="Low complexity" evidence="2">
    <location>
        <begin position="571"/>
        <end position="584"/>
    </location>
</feature>
<feature type="compositionally biased region" description="Polar residues" evidence="2">
    <location>
        <begin position="849"/>
        <end position="858"/>
    </location>
</feature>
<dbReference type="Proteomes" id="UP001519460">
    <property type="component" value="Unassembled WGS sequence"/>
</dbReference>
<evidence type="ECO:0000256" key="2">
    <source>
        <dbReference type="SAM" id="MobiDB-lite"/>
    </source>
</evidence>
<sequence>MVRLCPAKEGDSQCSLLPPGPRRPSTWQTQNPYALHINPQNVDTLLIGARFFNQSDVITMCKETLLDCNVQNALYYKYVADKHELEDIMPYLQDFVRANFTAISKTHSFLGMGVQQCKILLSDDGLKVDKELDVFYAARAWIEHNKHERVKLMRDVMSCVRFVHISPEEIARVVEPDTSEFFRGAEGRELLLTFYRYHALHGSHVTMRGVNVQPPRKYVPLGIDRPPKTDPQAFQRPLPQAQPGTRGPTTNVSRPGIPPSTPQPPQTSRQSATPRHENRRHTTAVAGSYQLVKQTQTASSISSALPGTQGAFQRQVLSANTTSRLGSQPNTQGARATSISKHQTVSGDTARTSEDRTNGPAFRPANASQRQYSLANAADKLENQYNTRGTSTSTFQSRSRLRSENRPSYEAMKPPTTSQRQYLGTAGGLENRHSTATSQGQPVSASDSGGMDIRRGTQTGRSTSTSQYHDQSLLAKMAGRPENQPNTQAARASNTTQSQPASADNRGRLEKRPTTQADRPNNNFRFRGQSLPAKMDGWLESQPNTQAARANTPQRQSAPGNGRGNLENRPSTQADTTDNTSQNQDQTFAASVTKKLENQPNIQTAGATASSQHQPVLAGTAGGLPNRPSVAEAGAASTARHQSVSGNRASWLENRRSAQPARGGHGSEDKTPADSGIVPARYTESFPRSISEMVRHPKFASVSHSVGSFMRRYKKRSDLRVESDTAIARGSRFSTIGGRTFDSVSATILESTHEHLRDSSPEAAAARHIVKTESQGFSGASDKEDDTMDSDQLMGITHEDKQQLQKAPGPDTRRSVFWENRTERPSGNQPVNKSASSSKFPQLSRMRGFTTTSMTANSGPAPAVQELHCEDDDDGDASASRMADPNRQEQTGVPAPSFGQSVRNVQEDAGNIAGANPSGEAYRYTQESPERLPAAMSVRRKLNTSSRSAQELSDTGKGSRRNPDAFQTSRDNMLESPLKPLTAIGDNPLNNVAPDQAVSPADSIPCSPDSAPTESPQETPRIGKGVNRSVNAGAIPGRAYLTGQKCRITRNLHPGHRGNAAGNNRFDYELINHKGKRGNITASNDGDDKFGEFNRYSPFVYKDHPYSRADEDPPLPKPQRVTTVLALGGLNPSSVNEDNPCRLVEQFNPHVNAWSLVTKLPEPRHHHACAVLDDYVYLIGGSSVDMSNIYDMAIPTNRCYRYDPQGNYWTEIASMRMPRMYHAVAVLEGVLYAVGGQTHNDTFLETVEYYNPDLDEWGHCASFFDAVIGVAAVGLHERLYVIGGFLEKGDDNVVLGTVECYDPRRNSWITKRPLPSPRCHACVGAVRGSLFVLGGATLVDESDAVVSLDSVLRYYEAQDMWEQFDTLCTPRHDAGCCVMGNRIFIVGGVCSLLKDVLSDVECIDVAGHYWLDNIEPLSGPNLGLSCVTLHGDMREIPWLE</sequence>
<evidence type="ECO:0000313" key="4">
    <source>
        <dbReference type="EMBL" id="KAK7484300.1"/>
    </source>
</evidence>
<dbReference type="SMART" id="SM00612">
    <property type="entry name" value="Kelch"/>
    <property type="match status" value="5"/>
</dbReference>
<feature type="region of interest" description="Disordered" evidence="2">
    <location>
        <begin position="1"/>
        <end position="25"/>
    </location>
</feature>
<reference evidence="4 5" key="1">
    <citation type="journal article" date="2023" name="Sci. Data">
        <title>Genome assembly of the Korean intertidal mud-creeper Batillaria attramentaria.</title>
        <authorList>
            <person name="Patra A.K."/>
            <person name="Ho P.T."/>
            <person name="Jun S."/>
            <person name="Lee S.J."/>
            <person name="Kim Y."/>
            <person name="Won Y.J."/>
        </authorList>
    </citation>
    <scope>NUCLEOTIDE SEQUENCE [LARGE SCALE GENOMIC DNA]</scope>
    <source>
        <strain evidence="4">Wonlab-2016</strain>
    </source>
</reference>
<feature type="compositionally biased region" description="Polar residues" evidence="2">
    <location>
        <begin position="543"/>
        <end position="559"/>
    </location>
</feature>
<feature type="region of interest" description="Disordered" evidence="2">
    <location>
        <begin position="604"/>
        <end position="679"/>
    </location>
</feature>
<protein>
    <recommendedName>
        <fullName evidence="3">BACK domain-containing protein</fullName>
    </recommendedName>
</protein>
<feature type="compositionally biased region" description="Polar residues" evidence="2">
    <location>
        <begin position="383"/>
        <end position="398"/>
    </location>
</feature>
<feature type="compositionally biased region" description="Basic and acidic residues" evidence="2">
    <location>
        <begin position="1"/>
        <end position="11"/>
    </location>
</feature>
<dbReference type="InterPro" id="IPR006652">
    <property type="entry name" value="Kelch_1"/>
</dbReference>
<feature type="region of interest" description="Disordered" evidence="2">
    <location>
        <begin position="382"/>
        <end position="529"/>
    </location>
</feature>
<feature type="compositionally biased region" description="Polar residues" evidence="2">
    <location>
        <begin position="514"/>
        <end position="524"/>
    </location>
</feature>
<feature type="region of interest" description="Disordered" evidence="2">
    <location>
        <begin position="821"/>
        <end position="1030"/>
    </location>
</feature>
<dbReference type="Gene3D" id="1.25.40.420">
    <property type="match status" value="1"/>
</dbReference>
<dbReference type="InterPro" id="IPR015915">
    <property type="entry name" value="Kelch-typ_b-propeller"/>
</dbReference>
<feature type="region of interest" description="Disordered" evidence="2">
    <location>
        <begin position="543"/>
        <end position="584"/>
    </location>
</feature>
<dbReference type="EMBL" id="JACVVK020000212">
    <property type="protein sequence ID" value="KAK7484300.1"/>
    <property type="molecule type" value="Genomic_DNA"/>
</dbReference>
<evidence type="ECO:0000259" key="3">
    <source>
        <dbReference type="SMART" id="SM00875"/>
    </source>
</evidence>
<dbReference type="SUPFAM" id="SSF117281">
    <property type="entry name" value="Kelch motif"/>
    <property type="match status" value="1"/>
</dbReference>
<feature type="compositionally biased region" description="Polar residues" evidence="2">
    <location>
        <begin position="604"/>
        <end position="614"/>
    </location>
</feature>
<dbReference type="SMART" id="SM00875">
    <property type="entry name" value="BACK"/>
    <property type="match status" value="1"/>
</dbReference>
<feature type="compositionally biased region" description="Polar residues" evidence="2">
    <location>
        <begin position="434"/>
        <end position="447"/>
    </location>
</feature>
<dbReference type="PANTHER" id="PTHR45632">
    <property type="entry name" value="LD33804P"/>
    <property type="match status" value="1"/>
</dbReference>
<organism evidence="4 5">
    <name type="scientific">Batillaria attramentaria</name>
    <dbReference type="NCBI Taxonomy" id="370345"/>
    <lineage>
        <taxon>Eukaryota</taxon>
        <taxon>Metazoa</taxon>
        <taxon>Spiralia</taxon>
        <taxon>Lophotrochozoa</taxon>
        <taxon>Mollusca</taxon>
        <taxon>Gastropoda</taxon>
        <taxon>Caenogastropoda</taxon>
        <taxon>Sorbeoconcha</taxon>
        <taxon>Cerithioidea</taxon>
        <taxon>Batillariidae</taxon>
        <taxon>Batillaria</taxon>
    </lineage>
</organism>
<feature type="region of interest" description="Disordered" evidence="2">
    <location>
        <begin position="321"/>
        <end position="369"/>
    </location>
</feature>
<dbReference type="InterPro" id="IPR011705">
    <property type="entry name" value="BACK"/>
</dbReference>
<feature type="compositionally biased region" description="Polar residues" evidence="2">
    <location>
        <begin position="483"/>
        <end position="502"/>
    </location>
</feature>
<comment type="caution">
    <text evidence="4">The sequence shown here is derived from an EMBL/GenBank/DDBJ whole genome shotgun (WGS) entry which is preliminary data.</text>
</comment>
<evidence type="ECO:0000313" key="5">
    <source>
        <dbReference type="Proteomes" id="UP001519460"/>
    </source>
</evidence>
<dbReference type="PANTHER" id="PTHR45632:SF5">
    <property type="entry name" value="KELCH-LIKE PROTEIN 22"/>
    <property type="match status" value="1"/>
</dbReference>
<feature type="compositionally biased region" description="Low complexity" evidence="2">
    <location>
        <begin position="456"/>
        <end position="467"/>
    </location>
</feature>
<keyword evidence="1" id="KW-0880">Kelch repeat</keyword>